<organism evidence="2 3">
    <name type="scientific">Nocardioides dubius</name>
    <dbReference type="NCBI Taxonomy" id="317019"/>
    <lineage>
        <taxon>Bacteria</taxon>
        <taxon>Bacillati</taxon>
        <taxon>Actinomycetota</taxon>
        <taxon>Actinomycetes</taxon>
        <taxon>Propionibacteriales</taxon>
        <taxon>Nocardioidaceae</taxon>
        <taxon>Nocardioides</taxon>
    </lineage>
</organism>
<sequence length="155" mass="16356">MRRRGAVGRGAAAGVRAGERGSAMVEFVWLAILLLVPLVYLLLATFEVQRGAFGVSAASRAAGRAFSLAESPQEGRQRARAAAAMVLRDQGVDRFELEISCRPEPCLSPGSVATVVVRTEVALPWAPDVLGGGAPRFAVSATHRVPSGRYVEAAR</sequence>
<protein>
    <recommendedName>
        <fullName evidence="4">Pilus assembly protein</fullName>
    </recommendedName>
</protein>
<dbReference type="EMBL" id="BAAALG010000001">
    <property type="protein sequence ID" value="GAA1090862.1"/>
    <property type="molecule type" value="Genomic_DNA"/>
</dbReference>
<keyword evidence="3" id="KW-1185">Reference proteome</keyword>
<proteinExistence type="predicted"/>
<evidence type="ECO:0000313" key="2">
    <source>
        <dbReference type="EMBL" id="GAA1090862.1"/>
    </source>
</evidence>
<keyword evidence="1" id="KW-0812">Transmembrane</keyword>
<accession>A0ABN1TMQ5</accession>
<dbReference type="Proteomes" id="UP001501581">
    <property type="component" value="Unassembled WGS sequence"/>
</dbReference>
<feature type="transmembrane region" description="Helical" evidence="1">
    <location>
        <begin position="27"/>
        <end position="46"/>
    </location>
</feature>
<keyword evidence="1" id="KW-0472">Membrane</keyword>
<gene>
    <name evidence="2" type="ORF">GCM10009668_01910</name>
</gene>
<evidence type="ECO:0008006" key="4">
    <source>
        <dbReference type="Google" id="ProtNLM"/>
    </source>
</evidence>
<keyword evidence="1" id="KW-1133">Transmembrane helix</keyword>
<evidence type="ECO:0000256" key="1">
    <source>
        <dbReference type="SAM" id="Phobius"/>
    </source>
</evidence>
<reference evidence="2 3" key="1">
    <citation type="journal article" date="2019" name="Int. J. Syst. Evol. Microbiol.">
        <title>The Global Catalogue of Microorganisms (GCM) 10K type strain sequencing project: providing services to taxonomists for standard genome sequencing and annotation.</title>
        <authorList>
            <consortium name="The Broad Institute Genomics Platform"/>
            <consortium name="The Broad Institute Genome Sequencing Center for Infectious Disease"/>
            <person name="Wu L."/>
            <person name="Ma J."/>
        </authorList>
    </citation>
    <scope>NUCLEOTIDE SEQUENCE [LARGE SCALE GENOMIC DNA]</scope>
    <source>
        <strain evidence="2 3">JCM 13008</strain>
    </source>
</reference>
<comment type="caution">
    <text evidence="2">The sequence shown here is derived from an EMBL/GenBank/DDBJ whole genome shotgun (WGS) entry which is preliminary data.</text>
</comment>
<dbReference type="RefSeq" id="WP_343990366.1">
    <property type="nucleotide sequence ID" value="NZ_BAAALG010000001.1"/>
</dbReference>
<name>A0ABN1TMQ5_9ACTN</name>
<evidence type="ECO:0000313" key="3">
    <source>
        <dbReference type="Proteomes" id="UP001501581"/>
    </source>
</evidence>